<accession>X1K704</accession>
<dbReference type="Gene3D" id="3.20.20.210">
    <property type="match status" value="1"/>
</dbReference>
<organism evidence="2">
    <name type="scientific">marine sediment metagenome</name>
    <dbReference type="NCBI Taxonomy" id="412755"/>
    <lineage>
        <taxon>unclassified sequences</taxon>
        <taxon>metagenomes</taxon>
        <taxon>ecological metagenomes</taxon>
    </lineage>
</organism>
<dbReference type="GO" id="GO:0004853">
    <property type="term" value="F:uroporphyrinogen decarboxylase activity"/>
    <property type="evidence" value="ECO:0007669"/>
    <property type="project" value="InterPro"/>
</dbReference>
<proteinExistence type="predicted"/>
<name>X1K704_9ZZZZ</name>
<dbReference type="GO" id="GO:0006779">
    <property type="term" value="P:porphyrin-containing compound biosynthetic process"/>
    <property type="evidence" value="ECO:0007669"/>
    <property type="project" value="InterPro"/>
</dbReference>
<reference evidence="2" key="1">
    <citation type="journal article" date="2014" name="Front. Microbiol.">
        <title>High frequency of phylogenetically diverse reductive dehalogenase-homologous genes in deep subseafloor sedimentary metagenomes.</title>
        <authorList>
            <person name="Kawai M."/>
            <person name="Futagami T."/>
            <person name="Toyoda A."/>
            <person name="Takaki Y."/>
            <person name="Nishi S."/>
            <person name="Hori S."/>
            <person name="Arai W."/>
            <person name="Tsubouchi T."/>
            <person name="Morono Y."/>
            <person name="Uchiyama I."/>
            <person name="Ito T."/>
            <person name="Fujiyama A."/>
            <person name="Inagaki F."/>
            <person name="Takami H."/>
        </authorList>
    </citation>
    <scope>NUCLEOTIDE SEQUENCE</scope>
    <source>
        <strain evidence="2">Expedition CK06-06</strain>
    </source>
</reference>
<feature type="domain" description="Uroporphyrinogen decarboxylase (URO-D)" evidence="1">
    <location>
        <begin position="2"/>
        <end position="130"/>
    </location>
</feature>
<comment type="caution">
    <text evidence="2">The sequence shown here is derived from an EMBL/GenBank/DDBJ whole genome shotgun (WGS) entry which is preliminary data.</text>
</comment>
<dbReference type="Pfam" id="PF01208">
    <property type="entry name" value="URO-D"/>
    <property type="match status" value="1"/>
</dbReference>
<dbReference type="SUPFAM" id="SSF51726">
    <property type="entry name" value="UROD/MetE-like"/>
    <property type="match status" value="1"/>
</dbReference>
<dbReference type="AlphaFoldDB" id="X1K704"/>
<evidence type="ECO:0000259" key="1">
    <source>
        <dbReference type="Pfam" id="PF01208"/>
    </source>
</evidence>
<evidence type="ECO:0000313" key="2">
    <source>
        <dbReference type="EMBL" id="GAH77873.1"/>
    </source>
</evidence>
<dbReference type="InterPro" id="IPR000257">
    <property type="entry name" value="Uroporphyrinogen_deCOase"/>
</dbReference>
<dbReference type="InterPro" id="IPR038071">
    <property type="entry name" value="UROD/MetE-like_sf"/>
</dbReference>
<sequence length="156" mass="17763">TEMYKKQIMPYNQALYERYGRKHRSLHTDGPSQQNFPVYADVMKLNWMDVGGWSNLQPAVDILKPAGCVIHGNLNNRDLYAGWTEDLRRIIRQMIRMAAPGGGYEFAIGGETYAGVDPDVLCRTYEYAHEVGKYPIDIPEEPFPEEQQKGKPGITP</sequence>
<gene>
    <name evidence="2" type="ORF">S03H2_64324</name>
</gene>
<feature type="non-terminal residue" evidence="2">
    <location>
        <position position="1"/>
    </location>
</feature>
<dbReference type="EMBL" id="BARU01041771">
    <property type="protein sequence ID" value="GAH77873.1"/>
    <property type="molecule type" value="Genomic_DNA"/>
</dbReference>
<protein>
    <recommendedName>
        <fullName evidence="1">Uroporphyrinogen decarboxylase (URO-D) domain-containing protein</fullName>
    </recommendedName>
</protein>